<gene>
    <name evidence="2" type="ORF">CYMTET_52421</name>
</gene>
<dbReference type="InterPro" id="IPR023296">
    <property type="entry name" value="Glyco_hydro_beta-prop_sf"/>
</dbReference>
<reference evidence="2 3" key="1">
    <citation type="journal article" date="2015" name="Genome Biol. Evol.">
        <title>Comparative Genomics of a Bacterivorous Green Alga Reveals Evolutionary Causalities and Consequences of Phago-Mixotrophic Mode of Nutrition.</title>
        <authorList>
            <person name="Burns J.A."/>
            <person name="Paasch A."/>
            <person name="Narechania A."/>
            <person name="Kim E."/>
        </authorList>
    </citation>
    <scope>NUCLEOTIDE SEQUENCE [LARGE SCALE GENOMIC DNA]</scope>
    <source>
        <strain evidence="2 3">PLY_AMNH</strain>
    </source>
</reference>
<sequence length="379" mass="42489">MVAKLVLLALSVSTQVSNILSVRSGVGGIRGNYERERDTTDKFLLCYFIHNGQDGLHIALSDDGFKFDTIPGDHSFFKPEAIGEQQLFRDPSIVQTPDRTFHLVWTTGWTDRTIGYATSKNLVNWENARALAVFGKDVRVRNVWAPDISYNSTSNRLVVVWSSTLTGQFSETMASSENGLNHRLYYTSWDPGNLDNTIQPAAVFFDPGFNVIDGNLLQIGERQVLFFKDERRWPPMKTLHMARSSIEYPGPTDWKSGPPLIAGPFWAEGPSAILVNSNQSALVYFEKYAEVKSSGDDEENIAWINQLGTQWGVVFVKDVAKLQKSTGSDIHWIDLSKRLKMPPGARHGQIIRITHQAAEEVTKAAAIEVTLRKTEELEL</sequence>
<evidence type="ECO:0000256" key="1">
    <source>
        <dbReference type="SAM" id="SignalP"/>
    </source>
</evidence>
<evidence type="ECO:0000313" key="2">
    <source>
        <dbReference type="EMBL" id="KAK3237512.1"/>
    </source>
</evidence>
<feature type="signal peptide" evidence="1">
    <location>
        <begin position="1"/>
        <end position="19"/>
    </location>
</feature>
<proteinExistence type="predicted"/>
<keyword evidence="1" id="KW-0732">Signal</keyword>
<evidence type="ECO:0000313" key="3">
    <source>
        <dbReference type="Proteomes" id="UP001190700"/>
    </source>
</evidence>
<dbReference type="AlphaFoldDB" id="A0AAE0BJA8"/>
<dbReference type="Proteomes" id="UP001190700">
    <property type="component" value="Unassembled WGS sequence"/>
</dbReference>
<dbReference type="PANTHER" id="PTHR43301">
    <property type="entry name" value="ARABINAN ENDO-1,5-ALPHA-L-ARABINOSIDASE"/>
    <property type="match status" value="1"/>
</dbReference>
<evidence type="ECO:0008006" key="4">
    <source>
        <dbReference type="Google" id="ProtNLM"/>
    </source>
</evidence>
<dbReference type="PANTHER" id="PTHR43301:SF3">
    <property type="entry name" value="ARABINAN ENDO-1,5-ALPHA-L-ARABINOSIDASE A-RELATED"/>
    <property type="match status" value="1"/>
</dbReference>
<keyword evidence="3" id="KW-1185">Reference proteome</keyword>
<name>A0AAE0BJA8_9CHLO</name>
<accession>A0AAE0BJA8</accession>
<dbReference type="EMBL" id="LGRX02034557">
    <property type="protein sequence ID" value="KAK3237512.1"/>
    <property type="molecule type" value="Genomic_DNA"/>
</dbReference>
<dbReference type="Gene3D" id="2.115.10.20">
    <property type="entry name" value="Glycosyl hydrolase domain, family 43"/>
    <property type="match status" value="1"/>
</dbReference>
<protein>
    <recommendedName>
        <fullName evidence="4">Glycosyl hydrolase</fullName>
    </recommendedName>
</protein>
<comment type="caution">
    <text evidence="2">The sequence shown here is derived from an EMBL/GenBank/DDBJ whole genome shotgun (WGS) entry which is preliminary data.</text>
</comment>
<feature type="chain" id="PRO_5042279390" description="Glycosyl hydrolase" evidence="1">
    <location>
        <begin position="20"/>
        <end position="379"/>
    </location>
</feature>
<organism evidence="2 3">
    <name type="scientific">Cymbomonas tetramitiformis</name>
    <dbReference type="NCBI Taxonomy" id="36881"/>
    <lineage>
        <taxon>Eukaryota</taxon>
        <taxon>Viridiplantae</taxon>
        <taxon>Chlorophyta</taxon>
        <taxon>Pyramimonadophyceae</taxon>
        <taxon>Pyramimonadales</taxon>
        <taxon>Pyramimonadaceae</taxon>
        <taxon>Cymbomonas</taxon>
    </lineage>
</organism>
<dbReference type="InterPro" id="IPR050727">
    <property type="entry name" value="GH43_arabinanases"/>
</dbReference>
<dbReference type="SUPFAM" id="SSF75005">
    <property type="entry name" value="Arabinanase/levansucrase/invertase"/>
    <property type="match status" value="1"/>
</dbReference>